<evidence type="ECO:0000256" key="9">
    <source>
        <dbReference type="ARBA" id="ARBA00033344"/>
    </source>
</evidence>
<organism evidence="10 11">
    <name type="scientific">Guadeloupe mosquito phasivirus</name>
    <dbReference type="NCBI Taxonomy" id="2607734"/>
    <lineage>
        <taxon>Viruses</taxon>
        <taxon>Riboviria</taxon>
        <taxon>Orthornavirae</taxon>
        <taxon>Negarnaviricota</taxon>
        <taxon>Polyploviricotina</taxon>
        <taxon>Bunyaviricetes</taxon>
        <taxon>Hareavirales</taxon>
        <taxon>Phenuiviridae</taxon>
        <taxon>Phasivirus</taxon>
        <taxon>Phasivirus guadeloupeense</taxon>
    </lineage>
</organism>
<evidence type="ECO:0000313" key="10">
    <source>
        <dbReference type="EMBL" id="QEM39251.1"/>
    </source>
</evidence>
<evidence type="ECO:0000256" key="2">
    <source>
        <dbReference type="ARBA" id="ARBA00004328"/>
    </source>
</evidence>
<evidence type="ECO:0000256" key="3">
    <source>
        <dbReference type="ARBA" id="ARBA00014389"/>
    </source>
</evidence>
<dbReference type="InterPro" id="IPR009522">
    <property type="entry name" value="Capsid_Phlebovir/Tenuivir"/>
</dbReference>
<dbReference type="Pfam" id="PF05733">
    <property type="entry name" value="Tenui_N"/>
    <property type="match status" value="1"/>
</dbReference>
<proteinExistence type="predicted"/>
<dbReference type="KEGG" id="vg:80550272"/>
<comment type="subcellular location">
    <subcellularLocation>
        <location evidence="1">Host cytoplasm</location>
    </subcellularLocation>
    <subcellularLocation>
        <location evidence="2">Virion</location>
    </subcellularLocation>
</comment>
<keyword evidence="6" id="KW-0694">RNA-binding</keyword>
<dbReference type="Proteomes" id="UP000680727">
    <property type="component" value="Genome"/>
</dbReference>
<evidence type="ECO:0000256" key="5">
    <source>
        <dbReference type="ARBA" id="ARBA00022844"/>
    </source>
</evidence>
<dbReference type="GO" id="GO:0019013">
    <property type="term" value="C:viral nucleocapsid"/>
    <property type="evidence" value="ECO:0007669"/>
    <property type="project" value="UniProtKB-KW"/>
</dbReference>
<name>A0A5C1K3I7_9VIRU</name>
<keyword evidence="7" id="KW-0543">Viral nucleoprotein</keyword>
<dbReference type="GeneID" id="80550272"/>
<evidence type="ECO:0000256" key="4">
    <source>
        <dbReference type="ARBA" id="ARBA00022561"/>
    </source>
</evidence>
<dbReference type="RefSeq" id="YP_010839970.1">
    <property type="nucleotide sequence ID" value="NC_078296.1"/>
</dbReference>
<evidence type="ECO:0000256" key="7">
    <source>
        <dbReference type="ARBA" id="ARBA00023086"/>
    </source>
</evidence>
<keyword evidence="5" id="KW-0946">Virion</keyword>
<evidence type="ECO:0000256" key="6">
    <source>
        <dbReference type="ARBA" id="ARBA00022884"/>
    </source>
</evidence>
<protein>
    <recommendedName>
        <fullName evidence="3">Nucleoprotein</fullName>
    </recommendedName>
    <alternativeName>
        <fullName evidence="9">Nucleocapsid protein</fullName>
    </alternativeName>
</protein>
<evidence type="ECO:0000256" key="8">
    <source>
        <dbReference type="ARBA" id="ARBA00023200"/>
    </source>
</evidence>
<reference evidence="10" key="1">
    <citation type="journal article" date="2019" name="Microbiome">
        <title>Stable distinct core eukaryotic viromes in different mosquito species from Guadeloupe, using single mosquito viral metagenomics.</title>
        <authorList>
            <person name="Shi C."/>
            <person name="Beller L."/>
            <person name="Deboutte W."/>
            <person name="Yinda K.C."/>
            <person name="Delang L."/>
            <person name="Vega-Rua A."/>
            <person name="Failloux A.B."/>
            <person name="Matthijnssens J."/>
        </authorList>
    </citation>
    <scope>NUCLEOTIDE SEQUENCE</scope>
    <source>
        <strain evidence="10">Ab-AAF-1-3</strain>
    </source>
</reference>
<evidence type="ECO:0000256" key="1">
    <source>
        <dbReference type="ARBA" id="ARBA00004192"/>
    </source>
</evidence>
<dbReference type="EMBL" id="MN053786">
    <property type="protein sequence ID" value="QEM39251.1"/>
    <property type="molecule type" value="Viral_cRNA"/>
</dbReference>
<accession>A0A5C1K3I7</accession>
<evidence type="ECO:0000313" key="11">
    <source>
        <dbReference type="Proteomes" id="UP000680727"/>
    </source>
</evidence>
<keyword evidence="8" id="KW-1035">Host cytoplasm</keyword>
<sequence length="268" mass="29711">MVDIRDMNTVRDEMNNILTLIETAEFTALLRQSLSEFEYQGLNVTGIAREIYRRGLVGNRTPESVRKDVSTMIILFLSRGNNVDKMITRTNDAGKIRITTLKNTYNIANRVGNGGNTIITLSRVAAVFPLVTLGMLANPQLAVPRAVTLSADDFGLVFPRQMQTVISAAIFPKSILGSSLMKALLLYLIEENKLLSNEHFNNDQEILAKVIPFARASFVSSVIVNRVESCQSLGLLTTEEPIQIPASIAVAVNTFTRKFPQTDLNFIF</sequence>
<keyword evidence="11" id="KW-1185">Reference proteome</keyword>
<dbReference type="GO" id="GO:0030430">
    <property type="term" value="C:host cell cytoplasm"/>
    <property type="evidence" value="ECO:0007669"/>
    <property type="project" value="UniProtKB-SubCell"/>
</dbReference>
<gene>
    <name evidence="10" type="primary">S</name>
</gene>
<keyword evidence="4" id="KW-0167">Capsid protein</keyword>
<dbReference type="GO" id="GO:0003723">
    <property type="term" value="F:RNA binding"/>
    <property type="evidence" value="ECO:0007669"/>
    <property type="project" value="UniProtKB-KW"/>
</dbReference>